<feature type="domain" description="Non-reducing end beta-L-arabinofuranosidase-like GH127 C-terminal" evidence="3">
    <location>
        <begin position="532"/>
        <end position="647"/>
    </location>
</feature>
<keyword evidence="4" id="KW-0378">Hydrolase</keyword>
<proteinExistence type="predicted"/>
<dbReference type="Proteomes" id="UP000605361">
    <property type="component" value="Unassembled WGS sequence"/>
</dbReference>
<organism evidence="4 5">
    <name type="scientific">Nonomuraea cypriaca</name>
    <dbReference type="NCBI Taxonomy" id="1187855"/>
    <lineage>
        <taxon>Bacteria</taxon>
        <taxon>Bacillati</taxon>
        <taxon>Actinomycetota</taxon>
        <taxon>Actinomycetes</taxon>
        <taxon>Streptosporangiales</taxon>
        <taxon>Streptosporangiaceae</taxon>
        <taxon>Nonomuraea</taxon>
    </lineage>
</organism>
<dbReference type="SUPFAM" id="SSF48208">
    <property type="entry name" value="Six-hairpin glycosidases"/>
    <property type="match status" value="1"/>
</dbReference>
<feature type="domain" description="Non-reducing end beta-L-arabinofuranosidase-like GH127 middle" evidence="2">
    <location>
        <begin position="434"/>
        <end position="529"/>
    </location>
</feature>
<dbReference type="Pfam" id="PF20737">
    <property type="entry name" value="Glyco_hydro127C"/>
    <property type="match status" value="1"/>
</dbReference>
<feature type="domain" description="Non-reducing end beta-L-arabinofuranosidase-like GH127 catalytic" evidence="1">
    <location>
        <begin position="33"/>
        <end position="423"/>
    </location>
</feature>
<dbReference type="AlphaFoldDB" id="A0A931AH73"/>
<dbReference type="InterPro" id="IPR049049">
    <property type="entry name" value="Beta-AFase-like_GH127_C"/>
</dbReference>
<name>A0A931AH73_9ACTN</name>
<dbReference type="GO" id="GO:0005975">
    <property type="term" value="P:carbohydrate metabolic process"/>
    <property type="evidence" value="ECO:0007669"/>
    <property type="project" value="InterPro"/>
</dbReference>
<gene>
    <name evidence="4" type="ORF">ITP53_31790</name>
</gene>
<evidence type="ECO:0000259" key="3">
    <source>
        <dbReference type="Pfam" id="PF20737"/>
    </source>
</evidence>
<dbReference type="Pfam" id="PF20736">
    <property type="entry name" value="Glyco_hydro127M"/>
    <property type="match status" value="1"/>
</dbReference>
<dbReference type="InterPro" id="IPR008928">
    <property type="entry name" value="6-hairpin_glycosidase_sf"/>
</dbReference>
<dbReference type="GO" id="GO:0016787">
    <property type="term" value="F:hydrolase activity"/>
    <property type="evidence" value="ECO:0007669"/>
    <property type="project" value="UniProtKB-KW"/>
</dbReference>
<dbReference type="Pfam" id="PF07944">
    <property type="entry name" value="Beta-AFase-like_GH127_cat"/>
    <property type="match status" value="1"/>
</dbReference>
<dbReference type="InterPro" id="IPR012878">
    <property type="entry name" value="Beta-AFase-like_GH127_cat"/>
</dbReference>
<evidence type="ECO:0000313" key="4">
    <source>
        <dbReference type="EMBL" id="MBF8190229.1"/>
    </source>
</evidence>
<protein>
    <submittedName>
        <fullName evidence="4">Glycoside hydrolase family 127 protein</fullName>
    </submittedName>
</protein>
<keyword evidence="5" id="KW-1185">Reference proteome</keyword>
<dbReference type="InterPro" id="IPR049046">
    <property type="entry name" value="Beta-AFase-like_GH127_middle"/>
</dbReference>
<dbReference type="EMBL" id="JADOGI010000115">
    <property type="protein sequence ID" value="MBF8190229.1"/>
    <property type="molecule type" value="Genomic_DNA"/>
</dbReference>
<dbReference type="PANTHER" id="PTHR43465:SF2">
    <property type="entry name" value="DUF1680 DOMAIN PROTEIN (AFU_ORTHOLOGUE AFUA_1G08910)"/>
    <property type="match status" value="1"/>
</dbReference>
<reference evidence="4" key="1">
    <citation type="submission" date="2020-11" db="EMBL/GenBank/DDBJ databases">
        <title>Whole-genome analyses of Nonomuraea sp. K274.</title>
        <authorList>
            <person name="Veyisoglu A."/>
        </authorList>
    </citation>
    <scope>NUCLEOTIDE SEQUENCE</scope>
    <source>
        <strain evidence="4">K274</strain>
    </source>
</reference>
<dbReference type="RefSeq" id="WP_195899152.1">
    <property type="nucleotide sequence ID" value="NZ_JADOGI010000115.1"/>
</dbReference>
<comment type="caution">
    <text evidence="4">The sequence shown here is derived from an EMBL/GenBank/DDBJ whole genome shotgun (WGS) entry which is preliminary data.</text>
</comment>
<sequence length="655" mass="71540">MTADAPLDEIAAPCSPRSGARLALQPISIGRARVTGGYWARWQRDNRAVTTPHATHWLEKDGVLDNFRRLVDSSVIAERRGWVFCDSDLYKVLEGIGWDLSRGASAELSAFVADAVALLDRVQEDDGYLNTFVQAGLEQRYANLTRGHELYCAGHLIQAGIALARTTADESLLAIGRRFADHLVAEFGNGRRGDTDGHPEIETALVELYRHTGERAYLDLAKQLIDVRGHGVIGQGLFGPAYFQDIAPVRDQDTVIGHAVRALYLLAGVVDVYLETGEEALLHAAQRQWRSMVAEKTYLTGAVGSRFEGEAFGDRFELPPDLIYGETCASIAGVMLSWRLLLATGDGAYADLIERILYNAFSGATSVSRDRFFYVNPLHRRSPRPPAPTGGKPLRTDAPGTRAEWFDVACCPPNIMRTIASLSGYLATSDDRGIQLHLYTPSSVNTELAAGEVAVSVATEYPEDGVIAVTVERSITQPWTLSLRIPSWCRRPALTVAGEPVPVERGARGYVVVERVWAPGDVVVLDLPMPARVTAPHPAVDAVRGQVAIERGPVVFCLESVGGELDLDAVELLIEANLRVERDEELFDGTTVVRVAGRLRDDSAWEGAGWSEISAVPASNRRPRELTAIPYRLWANRGPSTMRVWAPAVHAPSIP</sequence>
<dbReference type="InterPro" id="IPR049174">
    <property type="entry name" value="Beta-AFase-like"/>
</dbReference>
<evidence type="ECO:0000259" key="1">
    <source>
        <dbReference type="Pfam" id="PF07944"/>
    </source>
</evidence>
<dbReference type="PANTHER" id="PTHR43465">
    <property type="entry name" value="DUF1680 DOMAIN PROTEIN (AFU_ORTHOLOGUE AFUA_1G08910)"/>
    <property type="match status" value="1"/>
</dbReference>
<evidence type="ECO:0000313" key="5">
    <source>
        <dbReference type="Proteomes" id="UP000605361"/>
    </source>
</evidence>
<accession>A0A931AH73</accession>
<evidence type="ECO:0000259" key="2">
    <source>
        <dbReference type="Pfam" id="PF20736"/>
    </source>
</evidence>